<gene>
    <name evidence="2" type="ORF">NYPRO_LOCUS15919</name>
</gene>
<evidence type="ECO:0000313" key="2">
    <source>
        <dbReference type="EMBL" id="CAD7683127.1"/>
    </source>
</evidence>
<feature type="compositionally biased region" description="Pro residues" evidence="1">
    <location>
        <begin position="132"/>
        <end position="143"/>
    </location>
</feature>
<accession>A0A811Z056</accession>
<name>A0A811Z056_NYCPR</name>
<feature type="region of interest" description="Disordered" evidence="1">
    <location>
        <begin position="39"/>
        <end position="244"/>
    </location>
</feature>
<sequence>MTNVTLRASFVLHWAPCMEPASLSASVCVCVCVRHKPPQTRSPGGAPHPLRRPQSPGAHVVRTAQGCVVSRAPPSGIRGSVSCSHGAGQTDRPSGAPAAPTPHPKPNLGNHLLGPLRLRDQPPPAWRWAPRGDPPPPDRPAGPPGGGRPAPPPAPIAGGPAPDAAPAAGSLGPSCPAPSVCPRGPAPHAGSPLRGFLHKLGLQGTPWLTGRAARAGRGAGSGGEASLPNTHPPAPSGASGAHRL</sequence>
<keyword evidence="3" id="KW-1185">Reference proteome</keyword>
<evidence type="ECO:0000256" key="1">
    <source>
        <dbReference type="SAM" id="MobiDB-lite"/>
    </source>
</evidence>
<proteinExistence type="predicted"/>
<evidence type="ECO:0000313" key="3">
    <source>
        <dbReference type="Proteomes" id="UP000645828"/>
    </source>
</evidence>
<comment type="caution">
    <text evidence="2">The sequence shown here is derived from an EMBL/GenBank/DDBJ whole genome shotgun (WGS) entry which is preliminary data.</text>
</comment>
<reference evidence="2" key="1">
    <citation type="submission" date="2020-12" db="EMBL/GenBank/DDBJ databases">
        <authorList>
            <consortium name="Molecular Ecology Group"/>
        </authorList>
    </citation>
    <scope>NUCLEOTIDE SEQUENCE</scope>
    <source>
        <strain evidence="2">TBG_1078</strain>
    </source>
</reference>
<dbReference type="Proteomes" id="UP000645828">
    <property type="component" value="Unassembled WGS sequence"/>
</dbReference>
<organism evidence="2 3">
    <name type="scientific">Nyctereutes procyonoides</name>
    <name type="common">Raccoon dog</name>
    <name type="synonym">Canis procyonoides</name>
    <dbReference type="NCBI Taxonomy" id="34880"/>
    <lineage>
        <taxon>Eukaryota</taxon>
        <taxon>Metazoa</taxon>
        <taxon>Chordata</taxon>
        <taxon>Craniata</taxon>
        <taxon>Vertebrata</taxon>
        <taxon>Euteleostomi</taxon>
        <taxon>Mammalia</taxon>
        <taxon>Eutheria</taxon>
        <taxon>Laurasiatheria</taxon>
        <taxon>Carnivora</taxon>
        <taxon>Caniformia</taxon>
        <taxon>Canidae</taxon>
        <taxon>Nyctereutes</taxon>
    </lineage>
</organism>
<protein>
    <submittedName>
        <fullName evidence="2">(raccoon dog) hypothetical protein</fullName>
    </submittedName>
</protein>
<dbReference type="AlphaFoldDB" id="A0A811Z056"/>
<feature type="compositionally biased region" description="Low complexity" evidence="1">
    <location>
        <begin position="156"/>
        <end position="178"/>
    </location>
</feature>
<dbReference type="EMBL" id="CAJHUB010000755">
    <property type="protein sequence ID" value="CAD7683127.1"/>
    <property type="molecule type" value="Genomic_DNA"/>
</dbReference>